<evidence type="ECO:0000256" key="7">
    <source>
        <dbReference type="SAM" id="MobiDB-lite"/>
    </source>
</evidence>
<reference evidence="9" key="1">
    <citation type="submission" date="2021-03" db="EMBL/GenBank/DDBJ databases">
        <authorList>
            <person name="Tagirdzhanova G."/>
        </authorList>
    </citation>
    <scope>NUCLEOTIDE SEQUENCE</scope>
</reference>
<feature type="compositionally biased region" description="Basic and acidic residues" evidence="7">
    <location>
        <begin position="1198"/>
        <end position="1216"/>
    </location>
</feature>
<dbReference type="InterPro" id="IPR022031">
    <property type="entry name" value="Rif1_N"/>
</dbReference>
<dbReference type="Proteomes" id="UP000664169">
    <property type="component" value="Unassembled WGS sequence"/>
</dbReference>
<evidence type="ECO:0000313" key="10">
    <source>
        <dbReference type="Proteomes" id="UP000664169"/>
    </source>
</evidence>
<comment type="caution">
    <text evidence="9">The sequence shown here is derived from an EMBL/GenBank/DDBJ whole genome shotgun (WGS) entry which is preliminary data.</text>
</comment>
<dbReference type="EMBL" id="CAJPDQ010000010">
    <property type="protein sequence ID" value="CAF9915355.1"/>
    <property type="molecule type" value="Genomic_DNA"/>
</dbReference>
<dbReference type="AlphaFoldDB" id="A0A8H3IC72"/>
<name>A0A8H3IC72_9LECA</name>
<evidence type="ECO:0000256" key="2">
    <source>
        <dbReference type="ARBA" id="ARBA00004574"/>
    </source>
</evidence>
<feature type="domain" description="Telomere-associated protein Rif1 N-terminal" evidence="8">
    <location>
        <begin position="133"/>
        <end position="510"/>
    </location>
</feature>
<feature type="region of interest" description="Disordered" evidence="7">
    <location>
        <begin position="96"/>
        <end position="118"/>
    </location>
</feature>
<feature type="region of interest" description="Disordered" evidence="7">
    <location>
        <begin position="1"/>
        <end position="24"/>
    </location>
</feature>
<keyword evidence="5" id="KW-0539">Nucleus</keyword>
<dbReference type="PANTHER" id="PTHR22928">
    <property type="entry name" value="TELOMERE-ASSOCIATED PROTEIN RIF1"/>
    <property type="match status" value="1"/>
</dbReference>
<dbReference type="GO" id="GO:0005634">
    <property type="term" value="C:nucleus"/>
    <property type="evidence" value="ECO:0007669"/>
    <property type="project" value="UniProtKB-SubCell"/>
</dbReference>
<accession>A0A8H3IC72</accession>
<evidence type="ECO:0000256" key="5">
    <source>
        <dbReference type="ARBA" id="ARBA00023242"/>
    </source>
</evidence>
<dbReference type="GO" id="GO:0000723">
    <property type="term" value="P:telomere maintenance"/>
    <property type="evidence" value="ECO:0007669"/>
    <property type="project" value="TreeGrafter"/>
</dbReference>
<feature type="region of interest" description="Disordered" evidence="7">
    <location>
        <begin position="865"/>
        <end position="884"/>
    </location>
</feature>
<feature type="region of interest" description="Disordered" evidence="7">
    <location>
        <begin position="1197"/>
        <end position="1216"/>
    </location>
</feature>
<feature type="compositionally biased region" description="Polar residues" evidence="7">
    <location>
        <begin position="931"/>
        <end position="941"/>
    </location>
</feature>
<evidence type="ECO:0000313" key="9">
    <source>
        <dbReference type="EMBL" id="CAF9915355.1"/>
    </source>
</evidence>
<evidence type="ECO:0000256" key="4">
    <source>
        <dbReference type="ARBA" id="ARBA00022895"/>
    </source>
</evidence>
<protein>
    <recommendedName>
        <fullName evidence="8">Telomere-associated protein Rif1 N-terminal domain-containing protein</fullName>
    </recommendedName>
</protein>
<keyword evidence="3" id="KW-0158">Chromosome</keyword>
<proteinExistence type="predicted"/>
<comment type="subcellular location">
    <subcellularLocation>
        <location evidence="2">Chromosome</location>
        <location evidence="2">Telomere</location>
    </subcellularLocation>
    <subcellularLocation>
        <location evidence="1">Nucleus</location>
    </subcellularLocation>
</comment>
<evidence type="ECO:0000259" key="8">
    <source>
        <dbReference type="Pfam" id="PF12231"/>
    </source>
</evidence>
<dbReference type="PANTHER" id="PTHR22928:SF3">
    <property type="entry name" value="TELOMERE-ASSOCIATED PROTEIN RIF1"/>
    <property type="match status" value="1"/>
</dbReference>
<keyword evidence="4" id="KW-0779">Telomere</keyword>
<dbReference type="Pfam" id="PF12231">
    <property type="entry name" value="Rif1_N"/>
    <property type="match status" value="1"/>
</dbReference>
<feature type="compositionally biased region" description="Polar residues" evidence="7">
    <location>
        <begin position="1"/>
        <end position="10"/>
    </location>
</feature>
<feature type="region of interest" description="Disordered" evidence="7">
    <location>
        <begin position="1113"/>
        <end position="1170"/>
    </location>
</feature>
<feature type="region of interest" description="Disordered" evidence="7">
    <location>
        <begin position="920"/>
        <end position="941"/>
    </location>
</feature>
<feature type="compositionally biased region" description="Basic and acidic residues" evidence="7">
    <location>
        <begin position="1158"/>
        <end position="1170"/>
    </location>
</feature>
<feature type="compositionally biased region" description="Low complexity" evidence="7">
    <location>
        <begin position="105"/>
        <end position="114"/>
    </location>
</feature>
<dbReference type="InterPro" id="IPR016024">
    <property type="entry name" value="ARM-type_fold"/>
</dbReference>
<keyword evidence="10" id="KW-1185">Reference proteome</keyword>
<sequence>MPTTRFSKLQVTRPPTPPLEHGDFELDACETGLELLDSKHLVYNTPDDSPNPTSDFAGKSPAERSAKRVGFALAPSHIEDKKNICSRLEEVKPKRSILKQSTPFSSDPPSSDLPPSEEELGFPAMLDQLIKGLASQDISARYDAYMSMNGCLKAYSDIPSRKSLAGSMSVLDGYIRRDLVLDSGAGVKASQTITEALKLVTQLCWFTETKPFMTAGFQVFLLNHAITILGKEDTSKNLANLYLYLLSVQTFPARVMNQEKVVRILSVIKGIAGRVQGRQAVAHRLAIYRRLIGQAKETMASKANLWMEDLFNNMMSCIKTVRERAIALGFVAGQYYGSEADIAVADAVRRLMNSKKSPSADTKYIDDVILRLQGWLDSKQNTVDIPAIWSIVILLLRSRPNYPKQWEHLPQWLRLIQGCLNINDSRTRSEANLAWIRLIYIIRPEANTAKSFSNLLFRPMKKQLERQEREKDATGELRKNVDGAYITLLYYAFRPGTDFETLDRYWHEYVVPVFSQEKGLLIDQSLACNTLVSLFGCTQRSWQTDRALDTTCVLAAAELSRIDCKWVRSRAHLIISILEKYMSELDPKISDDNCSWKNVWIAFLSAIKQAGAKEIKVSSETMSAMAELLNLFQRTTINPNLCDLPKGVWIMDYLYRQLGSLPFLEERIVDSKENGQFSAMPISSDRSKDGVRSPLNVLMETILKCVESSSLTMDDLNLPSIQKCAAFFTTAAELMQAGYKQLPVHIRHNASGLKYSKILDELQHATLDSASDLRISCQKLHGFTSWLHSHVNGQPSLPDGGANKIEVQANPVEQIHNENIVIVARTTSADLPSTQIPSVEDTGLDDNEFTSEGIMHPENVIATPKANSRRSRGPLLQQQPRIRHDNSQIEFASIDSSPSILKAFDSQLLTERQKEVKERQSDEAGALFRDISSSTGPKLRTVNTPRLQLSGHDRAKIGYERCGSSSPILPPGDSMVVFLGSPTPNQRRLSIKDNISTDIAASAPAVTTSLIQFALDDPPSSPPSRALEVLQGLSTISHEEMTHVPREVDKPGNIVSSTEYASTKDHDCSTEDPFYTPAVLQQVPSSNQVDTSTGDLASLLLDISGEKQAIHNPEAPAKETEMADDPHSSSDDEDDQLISSQIDQDLKRASQDTIFVDSPKKARSDKVHREQMLTPERKSPRTVVKRAWPASEEILDDEPPRKRAKVQELPDAERTEVVPTPQDIVSELQALLQKAKSRLDAQQGLVILQISAELTQLAVKAIQG</sequence>
<feature type="compositionally biased region" description="Basic and acidic residues" evidence="7">
    <location>
        <begin position="1116"/>
        <end position="1130"/>
    </location>
</feature>
<organism evidence="9 10">
    <name type="scientific">Gomphillus americanus</name>
    <dbReference type="NCBI Taxonomy" id="1940652"/>
    <lineage>
        <taxon>Eukaryota</taxon>
        <taxon>Fungi</taxon>
        <taxon>Dikarya</taxon>
        <taxon>Ascomycota</taxon>
        <taxon>Pezizomycotina</taxon>
        <taxon>Lecanoromycetes</taxon>
        <taxon>OSLEUM clade</taxon>
        <taxon>Ostropomycetidae</taxon>
        <taxon>Ostropales</taxon>
        <taxon>Graphidaceae</taxon>
        <taxon>Gomphilloideae</taxon>
        <taxon>Gomphillus</taxon>
    </lineage>
</organism>
<keyword evidence="6" id="KW-0131">Cell cycle</keyword>
<evidence type="ECO:0000256" key="3">
    <source>
        <dbReference type="ARBA" id="ARBA00022454"/>
    </source>
</evidence>
<evidence type="ECO:0000256" key="1">
    <source>
        <dbReference type="ARBA" id="ARBA00004123"/>
    </source>
</evidence>
<gene>
    <name evidence="9" type="ORF">GOMPHAMPRED_000716</name>
</gene>
<dbReference type="SUPFAM" id="SSF48371">
    <property type="entry name" value="ARM repeat"/>
    <property type="match status" value="1"/>
</dbReference>
<evidence type="ECO:0000256" key="6">
    <source>
        <dbReference type="ARBA" id="ARBA00023306"/>
    </source>
</evidence>
<dbReference type="GO" id="GO:0140445">
    <property type="term" value="C:chromosome, telomeric repeat region"/>
    <property type="evidence" value="ECO:0007669"/>
    <property type="project" value="TreeGrafter"/>
</dbReference>
<dbReference type="OrthoDB" id="5399929at2759"/>
<feature type="region of interest" description="Disordered" evidence="7">
    <location>
        <begin position="40"/>
        <end position="63"/>
    </location>
</feature>